<sequence length="196" mass="20798">MAMQCKVCTSSLQGRIDAALLAGETVASVQRAHPSFTDSAIRRHYRNHVQATIISKVANLPGLDTADLVLRLVQLANDAMGVRNQAVAQRNGSATLRAANAELGILRELIQTLGIDDTDVHVYMQEAQALAGAAGAVAQEHPEFGALLIAELRETSPELASGFEALSAARALPKPEQDPPHDIQDTHSPSPTAPRS</sequence>
<feature type="compositionally biased region" description="Basic and acidic residues" evidence="1">
    <location>
        <begin position="173"/>
        <end position="185"/>
    </location>
</feature>
<dbReference type="AlphaFoldDB" id="A0A7J5B7T4"/>
<evidence type="ECO:0000256" key="1">
    <source>
        <dbReference type="SAM" id="MobiDB-lite"/>
    </source>
</evidence>
<dbReference type="Proteomes" id="UP000490386">
    <property type="component" value="Unassembled WGS sequence"/>
</dbReference>
<dbReference type="EMBL" id="WBJX01000001">
    <property type="protein sequence ID" value="KAB1639701.1"/>
    <property type="molecule type" value="Genomic_DNA"/>
</dbReference>
<protein>
    <submittedName>
        <fullName evidence="2">Uncharacterized protein</fullName>
    </submittedName>
</protein>
<reference evidence="2 3" key="1">
    <citation type="submission" date="2019-09" db="EMBL/GenBank/DDBJ databases">
        <title>Phylogeny of genus Pseudoclavibacter and closely related genus.</title>
        <authorList>
            <person name="Li Y."/>
        </authorList>
    </citation>
    <scope>NUCLEOTIDE SEQUENCE [LARGE SCALE GENOMIC DNA]</scope>
    <source>
        <strain evidence="2 3">THG-MD12</strain>
    </source>
</reference>
<feature type="compositionally biased region" description="Polar residues" evidence="1">
    <location>
        <begin position="186"/>
        <end position="196"/>
    </location>
</feature>
<gene>
    <name evidence="2" type="ORF">F8O03_05110</name>
</gene>
<evidence type="ECO:0000313" key="3">
    <source>
        <dbReference type="Proteomes" id="UP000490386"/>
    </source>
</evidence>
<feature type="region of interest" description="Disordered" evidence="1">
    <location>
        <begin position="163"/>
        <end position="196"/>
    </location>
</feature>
<accession>A0A7J5B7T4</accession>
<comment type="caution">
    <text evidence="2">The sequence shown here is derived from an EMBL/GenBank/DDBJ whole genome shotgun (WGS) entry which is preliminary data.</text>
</comment>
<evidence type="ECO:0000313" key="2">
    <source>
        <dbReference type="EMBL" id="KAB1639701.1"/>
    </source>
</evidence>
<organism evidence="2 3">
    <name type="scientific">Pseudoclavibacter terrae</name>
    <dbReference type="NCBI Taxonomy" id="1530195"/>
    <lineage>
        <taxon>Bacteria</taxon>
        <taxon>Bacillati</taxon>
        <taxon>Actinomycetota</taxon>
        <taxon>Actinomycetes</taxon>
        <taxon>Micrococcales</taxon>
        <taxon>Microbacteriaceae</taxon>
        <taxon>Pseudoclavibacter</taxon>
    </lineage>
</organism>
<dbReference type="OrthoDB" id="5147340at2"/>
<dbReference type="RefSeq" id="WP_151422871.1">
    <property type="nucleotide sequence ID" value="NZ_WBJX01000001.1"/>
</dbReference>
<proteinExistence type="predicted"/>
<name>A0A7J5B7T4_9MICO</name>
<keyword evidence="3" id="KW-1185">Reference proteome</keyword>